<dbReference type="InterPro" id="IPR036047">
    <property type="entry name" value="F-box-like_dom_sf"/>
</dbReference>
<accession>A0A4U6TCG1</accession>
<dbReference type="InterPro" id="IPR055357">
    <property type="entry name" value="LRR_At1g61320_AtMIF1"/>
</dbReference>
<evidence type="ECO:0000313" key="4">
    <source>
        <dbReference type="Proteomes" id="UP000298652"/>
    </source>
</evidence>
<reference evidence="3" key="1">
    <citation type="submission" date="2019-03" db="EMBL/GenBank/DDBJ databases">
        <title>WGS assembly of Setaria viridis.</title>
        <authorList>
            <person name="Huang P."/>
            <person name="Jenkins J."/>
            <person name="Grimwood J."/>
            <person name="Barry K."/>
            <person name="Healey A."/>
            <person name="Mamidi S."/>
            <person name="Sreedasyam A."/>
            <person name="Shu S."/>
            <person name="Feldman M."/>
            <person name="Wu J."/>
            <person name="Yu Y."/>
            <person name="Chen C."/>
            <person name="Johnson J."/>
            <person name="Rokhsar D."/>
            <person name="Baxter I."/>
            <person name="Schmutz J."/>
            <person name="Brutnell T."/>
            <person name="Kellogg E."/>
        </authorList>
    </citation>
    <scope>NUCLEOTIDE SEQUENCE [LARGE SCALE GENOMIC DNA]</scope>
</reference>
<dbReference type="Gramene" id="TKV99121">
    <property type="protein sequence ID" value="TKV99121"/>
    <property type="gene ID" value="SEVIR_8G022900v2"/>
</dbReference>
<gene>
    <name evidence="3" type="ORF">SEVIR_8G022900v2</name>
</gene>
<evidence type="ECO:0000313" key="3">
    <source>
        <dbReference type="EMBL" id="TKV99121.1"/>
    </source>
</evidence>
<dbReference type="PANTHER" id="PTHR34145:SF57">
    <property type="entry name" value="F-BOX DOMAIN-CONTAINING PROTEIN"/>
    <property type="match status" value="1"/>
</dbReference>
<dbReference type="InterPro" id="IPR053772">
    <property type="entry name" value="At1g61320/At1g61330-like"/>
</dbReference>
<dbReference type="EMBL" id="CM016559">
    <property type="protein sequence ID" value="TKV99121.1"/>
    <property type="molecule type" value="Genomic_DNA"/>
</dbReference>
<protein>
    <recommendedName>
        <fullName evidence="2">F-box domain-containing protein</fullName>
    </recommendedName>
</protein>
<keyword evidence="4" id="KW-1185">Reference proteome</keyword>
<feature type="region of interest" description="Disordered" evidence="1">
    <location>
        <begin position="1"/>
        <end position="27"/>
    </location>
</feature>
<dbReference type="Gene3D" id="3.80.10.10">
    <property type="entry name" value="Ribonuclease Inhibitor"/>
    <property type="match status" value="1"/>
</dbReference>
<feature type="compositionally biased region" description="Polar residues" evidence="1">
    <location>
        <begin position="1"/>
        <end position="13"/>
    </location>
</feature>
<dbReference type="SUPFAM" id="SSF52047">
    <property type="entry name" value="RNI-like"/>
    <property type="match status" value="1"/>
</dbReference>
<dbReference type="PANTHER" id="PTHR34145">
    <property type="entry name" value="OS02G0105600 PROTEIN"/>
    <property type="match status" value="1"/>
</dbReference>
<dbReference type="Pfam" id="PF23622">
    <property type="entry name" value="LRR_At1g61320_AtMIF1"/>
    <property type="match status" value="1"/>
</dbReference>
<dbReference type="OMA" id="CEREFMQ"/>
<evidence type="ECO:0000256" key="1">
    <source>
        <dbReference type="SAM" id="MobiDB-lite"/>
    </source>
</evidence>
<dbReference type="Proteomes" id="UP000298652">
    <property type="component" value="Chromosome 8"/>
</dbReference>
<evidence type="ECO:0000259" key="2">
    <source>
        <dbReference type="PROSITE" id="PS50181"/>
    </source>
</evidence>
<dbReference type="InterPro" id="IPR001810">
    <property type="entry name" value="F-box_dom"/>
</dbReference>
<feature type="domain" description="F-box" evidence="2">
    <location>
        <begin position="32"/>
        <end position="81"/>
    </location>
</feature>
<dbReference type="SUPFAM" id="SSF81383">
    <property type="entry name" value="F-box domain"/>
    <property type="match status" value="1"/>
</dbReference>
<dbReference type="InterPro" id="IPR032675">
    <property type="entry name" value="LRR_dom_sf"/>
</dbReference>
<dbReference type="AlphaFoldDB" id="A0A4U6TCG1"/>
<proteinExistence type="predicted"/>
<name>A0A4U6TCG1_SETVI</name>
<dbReference type="Pfam" id="PF00646">
    <property type="entry name" value="F-box"/>
    <property type="match status" value="1"/>
</dbReference>
<sequence>MSTNHATTSQETTADQDHDRANPTSINTTVPSVRLCHLPPDILYRIASKLPPKEFARTSVLSTEWRRCTSLACPRLTFDAVEMFKCEREFMQEIWYRHVVWQFVREVNNILWKHKDKVVETLHVRINLEDSILARHIDTWVHFAATSRTKNLTLDLASARFWEYKNLYEFPFQLLGRESISNLQHMQLSYVSFYPPSWFKGFPNLRKLHLQAARFVRKNLEHMLSHCHTLEWLHINRCHLDELTVDSPLSRLLYLRVERCSFSKIKFNAANLATFEYVGSLIPIDLVHSFKLQSANIEFEEAIIQHALTSLLHGLPSVQNLTSKFGLPHLEKQWLWDNPLKFSNLRHLQLLLLFIYSENIDKILYLVSFIRATPFIEKLEVHFARSDLWLAEVGPCRKDLGQCEYNYLKDIWITGFKAARGQVEFLSHVVENAPVLEVVSVKIGKYPRESLSGSGPTIEAAKEIARTCLCTKLSQNVTFNVEE</sequence>
<organism evidence="3 4">
    <name type="scientific">Setaria viridis</name>
    <name type="common">Green bristlegrass</name>
    <name type="synonym">Setaria italica subsp. viridis</name>
    <dbReference type="NCBI Taxonomy" id="4556"/>
    <lineage>
        <taxon>Eukaryota</taxon>
        <taxon>Viridiplantae</taxon>
        <taxon>Streptophyta</taxon>
        <taxon>Embryophyta</taxon>
        <taxon>Tracheophyta</taxon>
        <taxon>Spermatophyta</taxon>
        <taxon>Magnoliopsida</taxon>
        <taxon>Liliopsida</taxon>
        <taxon>Poales</taxon>
        <taxon>Poaceae</taxon>
        <taxon>PACMAD clade</taxon>
        <taxon>Panicoideae</taxon>
        <taxon>Panicodae</taxon>
        <taxon>Paniceae</taxon>
        <taxon>Cenchrinae</taxon>
        <taxon>Setaria</taxon>
    </lineage>
</organism>
<dbReference type="PROSITE" id="PS50181">
    <property type="entry name" value="FBOX"/>
    <property type="match status" value="1"/>
</dbReference>